<proteinExistence type="predicted"/>
<dbReference type="Pfam" id="PF11151">
    <property type="entry name" value="DUF2929"/>
    <property type="match status" value="1"/>
</dbReference>
<dbReference type="InterPro" id="IPR021324">
    <property type="entry name" value="DUF2929"/>
</dbReference>
<dbReference type="OrthoDB" id="2440739at2"/>
<organism evidence="1 2">
    <name type="scientific">Fictibacillus phosphorivorans</name>
    <dbReference type="NCBI Taxonomy" id="1221500"/>
    <lineage>
        <taxon>Bacteria</taxon>
        <taxon>Bacillati</taxon>
        <taxon>Bacillota</taxon>
        <taxon>Bacilli</taxon>
        <taxon>Bacillales</taxon>
        <taxon>Fictibacillaceae</taxon>
        <taxon>Fictibacillus</taxon>
    </lineage>
</organism>
<reference evidence="1 2" key="1">
    <citation type="submission" date="2016-04" db="EMBL/GenBank/DDBJ databases">
        <title>Complete genome sequence of Fictibacillus phosphorivorans G25-29, a strain toxic to nematodes.</title>
        <authorList>
            <person name="Zheng Z."/>
        </authorList>
    </citation>
    <scope>NUCLEOTIDE SEQUENCE [LARGE SCALE GENOMIC DNA]</scope>
    <source>
        <strain evidence="1 2">G25-29</strain>
    </source>
</reference>
<sequence>MRYIWTLIWSLLLSNMIFYVLVSMQGGTFDFVKACIFGVVFTVIISILGELLPAKSEEI</sequence>
<evidence type="ECO:0000313" key="1">
    <source>
        <dbReference type="EMBL" id="ANC76634.1"/>
    </source>
</evidence>
<dbReference type="AlphaFoldDB" id="A0A160IKQ8"/>
<gene>
    <name evidence="1" type="ORF">ABE65_007410</name>
</gene>
<dbReference type="RefSeq" id="WP_066393075.1">
    <property type="nucleotide sequence ID" value="NZ_CP015378.1"/>
</dbReference>
<dbReference type="Proteomes" id="UP000076623">
    <property type="component" value="Chromosome"/>
</dbReference>
<name>A0A160IKQ8_9BACL</name>
<dbReference type="KEGG" id="fpn:ABE65_007410"/>
<protein>
    <submittedName>
        <fullName evidence="1">Uncharacterized protein</fullName>
    </submittedName>
</protein>
<evidence type="ECO:0000313" key="2">
    <source>
        <dbReference type="Proteomes" id="UP000076623"/>
    </source>
</evidence>
<keyword evidence="2" id="KW-1185">Reference proteome</keyword>
<accession>A0A160IKQ8</accession>
<dbReference type="EMBL" id="CP015378">
    <property type="protein sequence ID" value="ANC76634.1"/>
    <property type="molecule type" value="Genomic_DNA"/>
</dbReference>